<dbReference type="PANTHER" id="PTHR31373">
    <property type="entry name" value="OS06G0652100 PROTEIN"/>
    <property type="match status" value="1"/>
</dbReference>
<feature type="domain" description="DUF2828" evidence="1">
    <location>
        <begin position="24"/>
        <end position="109"/>
    </location>
</feature>
<sequence length="554" mass="63900">MATSHPNAEIIAINNIPFSTSSSSSSSYGDPCLDLLFNSLILYDRDPNPCLIYLKQMLPLAWSHNPLTTLKLIFSVESICFSYQKFDTAVLWLLQNHPKTLLRNLHSIADLPPDCGSLYALVQILYVLLVQDGKDVHLHPERYNRDPYYKLLHDGVIDILVERLNSDIDKMKQHKLELEPSDYSPYYLTSQIDKYHRPRKISAAECCVSKTPWHDHPARTIFLRESIAGRLFPPESDQLEEWERLRKDFLVPLTNYYDRKDKVPYEKRYHRQGRDPCEVKKYLEEVKAAAAAGGSIGIIKPDALLPNEIIDFVFDEDVGVGAELQWKAMVDMYRTQKQGKGFGKFKNWLVAGSTNFALEVGLKILMSELSEEPWKGKLIGREDYQPDWSGEDDQSDWIQGHHDLKSKCELMWKSNYCGVFRAIELILELAVNANLKAEHMIKKVLVFNWENPQGSLLFEYAYEAKRRLFEKIRSKYKEKGYGDEVVPHILFWDVYDYPIPDSWICTQHPGFTTLSGFSDSLVKSFLDNGGEIDHNHVMEAVIAHKEYQPLVVVD</sequence>
<accession>A0A5E4ETE5</accession>
<dbReference type="InterPro" id="IPR058580">
    <property type="entry name" value="DUF2828"/>
</dbReference>
<evidence type="ECO:0000313" key="4">
    <source>
        <dbReference type="Proteomes" id="UP000327085"/>
    </source>
</evidence>
<protein>
    <submittedName>
        <fullName evidence="3">PREDICTED: LOW QUALITY PROTEIN</fullName>
    </submittedName>
</protein>
<name>A0A5E4ETE5_PRUDU</name>
<dbReference type="InParanoid" id="A0A5E4ETE5"/>
<dbReference type="EMBL" id="CABIKO010000022">
    <property type="protein sequence ID" value="VVA17058.1"/>
    <property type="molecule type" value="Genomic_DNA"/>
</dbReference>
<dbReference type="AlphaFoldDB" id="A0A5E4ETE5"/>
<dbReference type="PANTHER" id="PTHR31373:SF17">
    <property type="entry name" value="OS06G0652100 PROTEIN"/>
    <property type="match status" value="1"/>
</dbReference>
<reference evidence="4" key="1">
    <citation type="journal article" date="2020" name="Plant J.">
        <title>Transposons played a major role in the diversification between the closely related almond and peach genomes: results from the almond genome sequence.</title>
        <authorList>
            <person name="Alioto T."/>
            <person name="Alexiou K.G."/>
            <person name="Bardil A."/>
            <person name="Barteri F."/>
            <person name="Castanera R."/>
            <person name="Cruz F."/>
            <person name="Dhingra A."/>
            <person name="Duval H."/>
            <person name="Fernandez I Marti A."/>
            <person name="Frias L."/>
            <person name="Galan B."/>
            <person name="Garcia J.L."/>
            <person name="Howad W."/>
            <person name="Gomez-Garrido J."/>
            <person name="Gut M."/>
            <person name="Julca I."/>
            <person name="Morata J."/>
            <person name="Puigdomenech P."/>
            <person name="Ribeca P."/>
            <person name="Rubio Cabetas M.J."/>
            <person name="Vlasova A."/>
            <person name="Wirthensohn M."/>
            <person name="Garcia-Mas J."/>
            <person name="Gabaldon T."/>
            <person name="Casacuberta J.M."/>
            <person name="Arus P."/>
        </authorList>
    </citation>
    <scope>NUCLEOTIDE SEQUENCE [LARGE SCALE GENOMIC DNA]</scope>
    <source>
        <strain evidence="4">cv. Texas</strain>
    </source>
</reference>
<feature type="domain" description="DUF7788" evidence="2">
    <location>
        <begin position="356"/>
        <end position="537"/>
    </location>
</feature>
<dbReference type="Gramene" id="VVA17058">
    <property type="protein sequence ID" value="VVA17058"/>
    <property type="gene ID" value="Prudul26B010253"/>
</dbReference>
<organism evidence="3 4">
    <name type="scientific">Prunus dulcis</name>
    <name type="common">Almond</name>
    <name type="synonym">Amygdalus dulcis</name>
    <dbReference type="NCBI Taxonomy" id="3755"/>
    <lineage>
        <taxon>Eukaryota</taxon>
        <taxon>Viridiplantae</taxon>
        <taxon>Streptophyta</taxon>
        <taxon>Embryophyta</taxon>
        <taxon>Tracheophyta</taxon>
        <taxon>Spermatophyta</taxon>
        <taxon>Magnoliopsida</taxon>
        <taxon>eudicotyledons</taxon>
        <taxon>Gunneridae</taxon>
        <taxon>Pentapetalae</taxon>
        <taxon>rosids</taxon>
        <taxon>fabids</taxon>
        <taxon>Rosales</taxon>
        <taxon>Rosaceae</taxon>
        <taxon>Amygdaloideae</taxon>
        <taxon>Amygdaleae</taxon>
        <taxon>Prunus</taxon>
    </lineage>
</organism>
<evidence type="ECO:0000313" key="3">
    <source>
        <dbReference type="EMBL" id="VVA17058.1"/>
    </source>
</evidence>
<dbReference type="Proteomes" id="UP000327085">
    <property type="component" value="Chromosome 5"/>
</dbReference>
<gene>
    <name evidence="3" type="ORF">ALMOND_2B010253</name>
</gene>
<dbReference type="PIRSF" id="PIRSF015417">
    <property type="entry name" value="T31B5_30_vWA"/>
    <property type="match status" value="1"/>
</dbReference>
<dbReference type="InterPro" id="IPR056690">
    <property type="entry name" value="DUF7788"/>
</dbReference>
<evidence type="ECO:0000259" key="2">
    <source>
        <dbReference type="Pfam" id="PF25043"/>
    </source>
</evidence>
<dbReference type="Pfam" id="PF25043">
    <property type="entry name" value="DUF7788"/>
    <property type="match status" value="1"/>
</dbReference>
<proteinExistence type="predicted"/>
<dbReference type="InterPro" id="IPR011205">
    <property type="entry name" value="UCP015417_vWA"/>
</dbReference>
<evidence type="ECO:0000259" key="1">
    <source>
        <dbReference type="Pfam" id="PF11443"/>
    </source>
</evidence>
<dbReference type="Pfam" id="PF11443">
    <property type="entry name" value="DUF2828"/>
    <property type="match status" value="1"/>
</dbReference>